<keyword evidence="7" id="KW-0813">Transport</keyword>
<evidence type="ECO:0000256" key="18">
    <source>
        <dbReference type="SAM" id="Phobius"/>
    </source>
</evidence>
<evidence type="ECO:0000256" key="2">
    <source>
        <dbReference type="ARBA" id="ARBA00004358"/>
    </source>
</evidence>
<evidence type="ECO:0000313" key="21">
    <source>
        <dbReference type="EMBL" id="CAK9439338.1"/>
    </source>
</evidence>
<keyword evidence="14" id="KW-0496">Mitochondrion</keyword>
<comment type="similarity">
    <text evidence="5">Belongs to the ATG27 family.</text>
</comment>
<evidence type="ECO:0000256" key="13">
    <source>
        <dbReference type="ARBA" id="ARBA00023034"/>
    </source>
</evidence>
<feature type="domain" description="MRH" evidence="20">
    <location>
        <begin position="19"/>
        <end position="167"/>
    </location>
</feature>
<sequence>MLFKLLVSVSTLVLTSTAIDCSAKELQPYNFESIKGTHSITNIKNTPPSKTSITWSVGFCDAIHDITNCPPNSDLCGITTIFRDNESPVVSEIIAFNSNIQKTYVPIDNGDGGITILYKGANWGDSLVDAELRLACDKNARDDDFKIDEWTGQSLKITLNTKAACITSEKDKKKNNGGTPKKDNGESWGWFTWIFIFLVLFLSIYIIGGAWFQYNKGNAIDFQSALKEVIENFFDLLKSLPGFVREIVEKFTGSSNRGDYSAV</sequence>
<evidence type="ECO:0000256" key="3">
    <source>
        <dbReference type="ARBA" id="ARBA00004472"/>
    </source>
</evidence>
<dbReference type="Gene3D" id="2.70.130.10">
    <property type="entry name" value="Mannose-6-phosphate receptor binding domain"/>
    <property type="match status" value="1"/>
</dbReference>
<evidence type="ECO:0000256" key="10">
    <source>
        <dbReference type="ARBA" id="ARBA00022927"/>
    </source>
</evidence>
<evidence type="ECO:0000256" key="9">
    <source>
        <dbReference type="ARBA" id="ARBA00022729"/>
    </source>
</evidence>
<keyword evidence="10" id="KW-0653">Protein transport</keyword>
<dbReference type="PANTHER" id="PTHR15071">
    <property type="entry name" value="MANNOSE-6-PHOSPHATE RECEPTOR FAMILY MEMBER"/>
    <property type="match status" value="1"/>
</dbReference>
<keyword evidence="22" id="KW-1185">Reference proteome</keyword>
<dbReference type="RefSeq" id="XP_066830446.1">
    <property type="nucleotide sequence ID" value="XM_066973626.1"/>
</dbReference>
<dbReference type="EMBL" id="OZ022408">
    <property type="protein sequence ID" value="CAK9439338.1"/>
    <property type="molecule type" value="Genomic_DNA"/>
</dbReference>
<dbReference type="InterPro" id="IPR044865">
    <property type="entry name" value="MRH_dom"/>
</dbReference>
<dbReference type="Proteomes" id="UP001497383">
    <property type="component" value="Chromosome 4"/>
</dbReference>
<evidence type="ECO:0000256" key="19">
    <source>
        <dbReference type="SAM" id="SignalP"/>
    </source>
</evidence>
<keyword evidence="8 18" id="KW-0812">Transmembrane</keyword>
<keyword evidence="11 18" id="KW-1133">Transmembrane helix</keyword>
<evidence type="ECO:0000256" key="12">
    <source>
        <dbReference type="ARBA" id="ARBA00023006"/>
    </source>
</evidence>
<evidence type="ECO:0000256" key="14">
    <source>
        <dbReference type="ARBA" id="ARBA00023128"/>
    </source>
</evidence>
<accession>A0ABP0ZMB8</accession>
<evidence type="ECO:0000259" key="20">
    <source>
        <dbReference type="PROSITE" id="PS51914"/>
    </source>
</evidence>
<keyword evidence="9 19" id="KW-0732">Signal</keyword>
<keyword evidence="16" id="KW-1015">Disulfide bond</keyword>
<feature type="transmembrane region" description="Helical" evidence="18">
    <location>
        <begin position="190"/>
        <end position="212"/>
    </location>
</feature>
<gene>
    <name evidence="21" type="ORF">LODBEIA_P35080</name>
</gene>
<evidence type="ECO:0000256" key="1">
    <source>
        <dbReference type="ARBA" id="ARBA00004304"/>
    </source>
</evidence>
<comment type="subcellular location">
    <subcellularLocation>
        <location evidence="2">Cytoplasmic vesicle membrane</location>
        <topology evidence="2">Single-pass type I membrane protein</topology>
    </subcellularLocation>
    <subcellularLocation>
        <location evidence="4">Golgi apparatus membrane</location>
        <topology evidence="4">Single-pass type I membrane protein</topology>
    </subcellularLocation>
    <subcellularLocation>
        <location evidence="1">Mitochondrion membrane</location>
        <topology evidence="1">Single-pass membrane protein</topology>
    </subcellularLocation>
    <subcellularLocation>
        <location evidence="3">Preautophagosomal structure membrane</location>
        <topology evidence="3">Single-pass type I membrane protein</topology>
    </subcellularLocation>
</comment>
<dbReference type="GeneID" id="92208704"/>
<evidence type="ECO:0000256" key="17">
    <source>
        <dbReference type="ARBA" id="ARBA00023329"/>
    </source>
</evidence>
<name>A0ABP0ZMB8_9ASCO</name>
<dbReference type="Pfam" id="PF09451">
    <property type="entry name" value="ATG27"/>
    <property type="match status" value="1"/>
</dbReference>
<evidence type="ECO:0000256" key="4">
    <source>
        <dbReference type="ARBA" id="ARBA00004614"/>
    </source>
</evidence>
<keyword evidence="17" id="KW-0968">Cytoplasmic vesicle</keyword>
<feature type="signal peptide" evidence="19">
    <location>
        <begin position="1"/>
        <end position="18"/>
    </location>
</feature>
<keyword evidence="15 18" id="KW-0472">Membrane</keyword>
<organism evidence="21 22">
    <name type="scientific">Lodderomyces beijingensis</name>
    <dbReference type="NCBI Taxonomy" id="1775926"/>
    <lineage>
        <taxon>Eukaryota</taxon>
        <taxon>Fungi</taxon>
        <taxon>Dikarya</taxon>
        <taxon>Ascomycota</taxon>
        <taxon>Saccharomycotina</taxon>
        <taxon>Pichiomycetes</taxon>
        <taxon>Debaryomycetaceae</taxon>
        <taxon>Candida/Lodderomyces clade</taxon>
        <taxon>Lodderomyces</taxon>
    </lineage>
</organism>
<evidence type="ECO:0000256" key="5">
    <source>
        <dbReference type="ARBA" id="ARBA00005363"/>
    </source>
</evidence>
<reference evidence="21 22" key="1">
    <citation type="submission" date="2024-03" db="EMBL/GenBank/DDBJ databases">
        <authorList>
            <person name="Brejova B."/>
        </authorList>
    </citation>
    <scope>NUCLEOTIDE SEQUENCE [LARGE SCALE GENOMIC DNA]</scope>
    <source>
        <strain evidence="21 22">CBS 14171</strain>
    </source>
</reference>
<keyword evidence="13" id="KW-0333">Golgi apparatus</keyword>
<evidence type="ECO:0000256" key="15">
    <source>
        <dbReference type="ARBA" id="ARBA00023136"/>
    </source>
</evidence>
<feature type="chain" id="PRO_5046259649" description="Autophagy-related protein 27" evidence="19">
    <location>
        <begin position="19"/>
        <end position="263"/>
    </location>
</feature>
<dbReference type="InterPro" id="IPR018939">
    <property type="entry name" value="Autophagy-rel_prot_27"/>
</dbReference>
<evidence type="ECO:0000256" key="16">
    <source>
        <dbReference type="ARBA" id="ARBA00023157"/>
    </source>
</evidence>
<dbReference type="PROSITE" id="PS51914">
    <property type="entry name" value="MRH"/>
    <property type="match status" value="1"/>
</dbReference>
<proteinExistence type="inferred from homology"/>
<evidence type="ECO:0000256" key="11">
    <source>
        <dbReference type="ARBA" id="ARBA00022989"/>
    </source>
</evidence>
<keyword evidence="12" id="KW-0072">Autophagy</keyword>
<evidence type="ECO:0000256" key="8">
    <source>
        <dbReference type="ARBA" id="ARBA00022692"/>
    </source>
</evidence>
<dbReference type="InterPro" id="IPR009011">
    <property type="entry name" value="Man6P_isomerase_rcpt-bd_dom_sf"/>
</dbReference>
<evidence type="ECO:0000256" key="6">
    <source>
        <dbReference type="ARBA" id="ARBA00013776"/>
    </source>
</evidence>
<dbReference type="PANTHER" id="PTHR15071:SF13">
    <property type="entry name" value="AUTOPHAGY-RELATED PROTEIN 27"/>
    <property type="match status" value="1"/>
</dbReference>
<protein>
    <recommendedName>
        <fullName evidence="6">Autophagy-related protein 27</fullName>
    </recommendedName>
</protein>
<evidence type="ECO:0000256" key="7">
    <source>
        <dbReference type="ARBA" id="ARBA00022448"/>
    </source>
</evidence>
<evidence type="ECO:0000313" key="22">
    <source>
        <dbReference type="Proteomes" id="UP001497383"/>
    </source>
</evidence>